<reference evidence="25" key="1">
    <citation type="submission" date="2024-03" db="EMBL/GenBank/DDBJ databases">
        <title>WGS assembly of Saponaria officinalis var. Norfolk2.</title>
        <authorList>
            <person name="Jenkins J."/>
            <person name="Shu S."/>
            <person name="Grimwood J."/>
            <person name="Barry K."/>
            <person name="Goodstein D."/>
            <person name="Schmutz J."/>
            <person name="Leebens-Mack J."/>
            <person name="Osbourn A."/>
        </authorList>
    </citation>
    <scope>NUCLEOTIDE SEQUENCE [LARGE SCALE GENOMIC DNA]</scope>
    <source>
        <strain evidence="25">JIC</strain>
    </source>
</reference>
<comment type="caution">
    <text evidence="25">The sequence shown here is derived from an EMBL/GenBank/DDBJ whole genome shotgun (WGS) entry which is preliminary data.</text>
</comment>
<comment type="catalytic activity">
    <reaction evidence="20">
        <text>L-threonyl-[protein] + ATP = O-phospho-L-threonyl-[protein] + ADP + H(+)</text>
        <dbReference type="Rhea" id="RHEA:46608"/>
        <dbReference type="Rhea" id="RHEA-COMP:11060"/>
        <dbReference type="Rhea" id="RHEA-COMP:11605"/>
        <dbReference type="ChEBI" id="CHEBI:15378"/>
        <dbReference type="ChEBI" id="CHEBI:30013"/>
        <dbReference type="ChEBI" id="CHEBI:30616"/>
        <dbReference type="ChEBI" id="CHEBI:61977"/>
        <dbReference type="ChEBI" id="CHEBI:456216"/>
        <dbReference type="EC" id="2.7.11.1"/>
    </reaction>
</comment>
<dbReference type="FunFam" id="3.30.200.20:FF:000432">
    <property type="entry name" value="LRR receptor-like serine/threonine-protein kinase EFR"/>
    <property type="match status" value="1"/>
</dbReference>
<evidence type="ECO:0000256" key="7">
    <source>
        <dbReference type="ARBA" id="ARBA00022553"/>
    </source>
</evidence>
<keyword evidence="8" id="KW-0433">Leucine-rich repeat</keyword>
<dbReference type="Pfam" id="PF23598">
    <property type="entry name" value="LRR_14"/>
    <property type="match status" value="1"/>
</dbReference>
<feature type="transmembrane region" description="Helical" evidence="23">
    <location>
        <begin position="669"/>
        <end position="691"/>
    </location>
</feature>
<sequence>MRHTNIETHDNRSKYTSSLWKKPVLVFLAAAILMQYITATSALRSFDYPGNETDSEALLAIRHQLVQHPDGVLSSWNISIHHCKWEGVTCGRKHNRVIELDLNSRGLSGTISPFIGNLSFLRNVTLYNNSLHGQIPSTLGNLYRLHELQLRNNTLVGEIPANLSSCINLRTLALEFNSLEGKLPGGFNALSKLKYFGVHQNNLTGPLFDIIQNLTSLETISTNYNSFTGTIPSSISRMQNLKHLAILLNKLHGTLPTSLFNLSFLQELELGGNKFSGELPTQLGSSVSSLAWLDLAENNFSGSISAITNFTNLENLYLQYNSFTGRVPHRFQQFQNLIFFVLSYNYLEGDMDFVSTLVNCTQLQSIQLLGNDFSGTLPKTLANFSTLTVLTIGESLISGMFPASITNLVNLQSLYIGGTKLTSSIPHDIGKLYNLEYLVLSSNRLTGNIPNSLGNLSYLDTLYIDDNQLRGVIPQSIQNCGNIRYLGLSTNELNGTLENNLFEGAATFVELDLSHNHLEGAIPLEIRKQTSLEKLRLSKNRFSGVLPDGLSQCTDLQYLYMDGNSFYGDIPPSFASLTSLQEIDFSENNLSGPFPAFFSKIHTLHYLDLSHNDFQGMVPTNSVFANASAIFLAGNRRVCGGIPELHLPKCIEKQTGGKKKRTMSRALEVLIPVIGALVGVLAMVTGLYLACIRKKKTSLPSGSVMGKEFMKVSYDMLLKATNGFSSESLIGSGSFGSVFKGVLDGITVAVKVLNLQHCAASKSFAAECKALRNVRHRNLVGIITACISIDHQGNDFRALVYEFMPNGSLDKWLRGAVGHMSLPQRVDVAIHVAHALNYLHQESETPIVHCDLKPSNILLDNDMVARVGDFGLARFLTQPRHPNQSSTIGIMGTIGYAPPEYGLGSEASIAGDIYSYGILLLELMTGKSPTDNMFKEEYNLHIYAEATLPDQVLEIVDPTLEEENLIEEDNDSRATEDALQRRLECIVTVISVGVACSNHLPQDRMSITNAISKLQAAKDNLLNSRTRRNRPT</sequence>
<evidence type="ECO:0000256" key="22">
    <source>
        <dbReference type="PROSITE-ProRule" id="PRU10141"/>
    </source>
</evidence>
<dbReference type="SMART" id="SM00220">
    <property type="entry name" value="S_TKc"/>
    <property type="match status" value="1"/>
</dbReference>
<evidence type="ECO:0000256" key="12">
    <source>
        <dbReference type="ARBA" id="ARBA00022737"/>
    </source>
</evidence>
<accession>A0AAW1NCY9</accession>
<dbReference type="PROSITE" id="PS00107">
    <property type="entry name" value="PROTEIN_KINASE_ATP"/>
    <property type="match status" value="1"/>
</dbReference>
<evidence type="ECO:0000256" key="1">
    <source>
        <dbReference type="ARBA" id="ARBA00004162"/>
    </source>
</evidence>
<dbReference type="Pfam" id="PF13855">
    <property type="entry name" value="LRR_8"/>
    <property type="match status" value="1"/>
</dbReference>
<dbReference type="EMBL" id="JBDFQZ010000001">
    <property type="protein sequence ID" value="KAK9755084.1"/>
    <property type="molecule type" value="Genomic_DNA"/>
</dbReference>
<dbReference type="InterPro" id="IPR055414">
    <property type="entry name" value="LRR_R13L4/SHOC2-like"/>
</dbReference>
<dbReference type="GO" id="GO:0005524">
    <property type="term" value="F:ATP binding"/>
    <property type="evidence" value="ECO:0007669"/>
    <property type="project" value="UniProtKB-UniRule"/>
</dbReference>
<dbReference type="InterPro" id="IPR017441">
    <property type="entry name" value="Protein_kinase_ATP_BS"/>
</dbReference>
<dbReference type="InterPro" id="IPR032675">
    <property type="entry name" value="LRR_dom_sf"/>
</dbReference>
<dbReference type="Gene3D" id="3.80.10.10">
    <property type="entry name" value="Ribonuclease Inhibitor"/>
    <property type="match status" value="3"/>
</dbReference>
<keyword evidence="13 22" id="KW-0547">Nucleotide-binding</keyword>
<evidence type="ECO:0000256" key="10">
    <source>
        <dbReference type="ARBA" id="ARBA00022692"/>
    </source>
</evidence>
<evidence type="ECO:0000256" key="23">
    <source>
        <dbReference type="SAM" id="Phobius"/>
    </source>
</evidence>
<comment type="subcellular location">
    <subcellularLocation>
        <location evidence="1">Cell membrane</location>
        <topology evidence="1">Single-pass membrane protein</topology>
    </subcellularLocation>
    <subcellularLocation>
        <location evidence="2">Membrane</location>
        <topology evidence="2">Single-pass type I membrane protein</topology>
    </subcellularLocation>
</comment>
<dbReference type="FunFam" id="1.10.510.10:FF:000358">
    <property type="entry name" value="Putative leucine-rich repeat receptor-like serine/threonine-protein kinase"/>
    <property type="match status" value="1"/>
</dbReference>
<protein>
    <recommendedName>
        <fullName evidence="4">non-specific serine/threonine protein kinase</fullName>
        <ecNumber evidence="4">2.7.11.1</ecNumber>
    </recommendedName>
</protein>
<evidence type="ECO:0000256" key="14">
    <source>
        <dbReference type="ARBA" id="ARBA00022777"/>
    </source>
</evidence>
<dbReference type="InterPro" id="IPR008271">
    <property type="entry name" value="Ser/Thr_kinase_AS"/>
</dbReference>
<dbReference type="PANTHER" id="PTHR48053:SF37">
    <property type="entry name" value="LEUCINE-RICH REPEAT PROTEIN KINASE FAMILY PROTEIN"/>
    <property type="match status" value="1"/>
</dbReference>
<dbReference type="FunFam" id="3.80.10.10:FF:000383">
    <property type="entry name" value="Leucine-rich repeat receptor protein kinase EMS1"/>
    <property type="match status" value="1"/>
</dbReference>
<dbReference type="InterPro" id="IPR011009">
    <property type="entry name" value="Kinase-like_dom_sf"/>
</dbReference>
<dbReference type="FunFam" id="3.80.10.10:FF:000041">
    <property type="entry name" value="LRR receptor-like serine/threonine-protein kinase ERECTA"/>
    <property type="match status" value="1"/>
</dbReference>
<dbReference type="Gene3D" id="1.10.510.10">
    <property type="entry name" value="Transferase(Phosphotransferase) domain 1"/>
    <property type="match status" value="1"/>
</dbReference>
<evidence type="ECO:0000256" key="5">
    <source>
        <dbReference type="ARBA" id="ARBA00022475"/>
    </source>
</evidence>
<keyword evidence="7" id="KW-0597">Phosphoprotein</keyword>
<keyword evidence="15 22" id="KW-0067">ATP-binding</keyword>
<name>A0AAW1NCY9_SAPOF</name>
<comment type="similarity">
    <text evidence="3">Belongs to the protein kinase superfamily. Ser/Thr protein kinase family.</text>
</comment>
<dbReference type="GO" id="GO:0004674">
    <property type="term" value="F:protein serine/threonine kinase activity"/>
    <property type="evidence" value="ECO:0007669"/>
    <property type="project" value="UniProtKB-KW"/>
</dbReference>
<evidence type="ECO:0000256" key="2">
    <source>
        <dbReference type="ARBA" id="ARBA00004479"/>
    </source>
</evidence>
<dbReference type="InterPro" id="IPR001611">
    <property type="entry name" value="Leu-rich_rpt"/>
</dbReference>
<evidence type="ECO:0000313" key="25">
    <source>
        <dbReference type="EMBL" id="KAK9755084.1"/>
    </source>
</evidence>
<dbReference type="Pfam" id="PF00560">
    <property type="entry name" value="LRR_1"/>
    <property type="match status" value="6"/>
</dbReference>
<evidence type="ECO:0000256" key="20">
    <source>
        <dbReference type="ARBA" id="ARBA00047899"/>
    </source>
</evidence>
<dbReference type="SUPFAM" id="SSF52058">
    <property type="entry name" value="L domain-like"/>
    <property type="match status" value="2"/>
</dbReference>
<organism evidence="25 26">
    <name type="scientific">Saponaria officinalis</name>
    <name type="common">Common soapwort</name>
    <name type="synonym">Lychnis saponaria</name>
    <dbReference type="NCBI Taxonomy" id="3572"/>
    <lineage>
        <taxon>Eukaryota</taxon>
        <taxon>Viridiplantae</taxon>
        <taxon>Streptophyta</taxon>
        <taxon>Embryophyta</taxon>
        <taxon>Tracheophyta</taxon>
        <taxon>Spermatophyta</taxon>
        <taxon>Magnoliopsida</taxon>
        <taxon>eudicotyledons</taxon>
        <taxon>Gunneridae</taxon>
        <taxon>Pentapetalae</taxon>
        <taxon>Caryophyllales</taxon>
        <taxon>Caryophyllaceae</taxon>
        <taxon>Caryophylleae</taxon>
        <taxon>Saponaria</taxon>
    </lineage>
</organism>
<evidence type="ECO:0000259" key="24">
    <source>
        <dbReference type="PROSITE" id="PS50011"/>
    </source>
</evidence>
<evidence type="ECO:0000256" key="17">
    <source>
        <dbReference type="ARBA" id="ARBA00023136"/>
    </source>
</evidence>
<evidence type="ECO:0000256" key="21">
    <source>
        <dbReference type="ARBA" id="ARBA00048679"/>
    </source>
</evidence>
<dbReference type="GO" id="GO:0005886">
    <property type="term" value="C:plasma membrane"/>
    <property type="evidence" value="ECO:0007669"/>
    <property type="project" value="UniProtKB-SubCell"/>
</dbReference>
<evidence type="ECO:0000256" key="9">
    <source>
        <dbReference type="ARBA" id="ARBA00022679"/>
    </source>
</evidence>
<keyword evidence="26" id="KW-1185">Reference proteome</keyword>
<dbReference type="AlphaFoldDB" id="A0AAW1NCY9"/>
<evidence type="ECO:0000256" key="16">
    <source>
        <dbReference type="ARBA" id="ARBA00022989"/>
    </source>
</evidence>
<dbReference type="PROSITE" id="PS50011">
    <property type="entry name" value="PROTEIN_KINASE_DOM"/>
    <property type="match status" value="1"/>
</dbReference>
<evidence type="ECO:0000256" key="8">
    <source>
        <dbReference type="ARBA" id="ARBA00022614"/>
    </source>
</evidence>
<dbReference type="InterPro" id="IPR013210">
    <property type="entry name" value="LRR_N_plant-typ"/>
</dbReference>
<keyword evidence="5" id="KW-1003">Cell membrane</keyword>
<dbReference type="FunFam" id="3.80.10.10:FF:000288">
    <property type="entry name" value="LRR receptor-like serine/threonine-protein kinase EFR"/>
    <property type="match status" value="1"/>
</dbReference>
<keyword evidence="16 23" id="KW-1133">Transmembrane helix</keyword>
<dbReference type="InterPro" id="IPR051716">
    <property type="entry name" value="Plant_RL_S/T_kinase"/>
</dbReference>
<gene>
    <name evidence="25" type="ORF">RND81_01G001500</name>
</gene>
<evidence type="ECO:0000256" key="11">
    <source>
        <dbReference type="ARBA" id="ARBA00022729"/>
    </source>
</evidence>
<keyword evidence="6" id="KW-0723">Serine/threonine-protein kinase</keyword>
<comment type="catalytic activity">
    <reaction evidence="21">
        <text>L-seryl-[protein] + ATP = O-phospho-L-seryl-[protein] + ADP + H(+)</text>
        <dbReference type="Rhea" id="RHEA:17989"/>
        <dbReference type="Rhea" id="RHEA-COMP:9863"/>
        <dbReference type="Rhea" id="RHEA-COMP:11604"/>
        <dbReference type="ChEBI" id="CHEBI:15378"/>
        <dbReference type="ChEBI" id="CHEBI:29999"/>
        <dbReference type="ChEBI" id="CHEBI:30616"/>
        <dbReference type="ChEBI" id="CHEBI:83421"/>
        <dbReference type="ChEBI" id="CHEBI:456216"/>
        <dbReference type="EC" id="2.7.11.1"/>
    </reaction>
</comment>
<keyword evidence="17 23" id="KW-0472">Membrane</keyword>
<keyword evidence="14" id="KW-0418">Kinase</keyword>
<keyword evidence="12" id="KW-0677">Repeat</keyword>
<evidence type="ECO:0000256" key="18">
    <source>
        <dbReference type="ARBA" id="ARBA00023170"/>
    </source>
</evidence>
<evidence type="ECO:0000256" key="6">
    <source>
        <dbReference type="ARBA" id="ARBA00022527"/>
    </source>
</evidence>
<dbReference type="SMART" id="SM00369">
    <property type="entry name" value="LRR_TYP"/>
    <property type="match status" value="8"/>
</dbReference>
<dbReference type="InterPro" id="IPR000719">
    <property type="entry name" value="Prot_kinase_dom"/>
</dbReference>
<dbReference type="PROSITE" id="PS00108">
    <property type="entry name" value="PROTEIN_KINASE_ST"/>
    <property type="match status" value="1"/>
</dbReference>
<feature type="domain" description="Protein kinase" evidence="24">
    <location>
        <begin position="724"/>
        <end position="986"/>
    </location>
</feature>
<dbReference type="SUPFAM" id="SSF56112">
    <property type="entry name" value="Protein kinase-like (PK-like)"/>
    <property type="match status" value="1"/>
</dbReference>
<evidence type="ECO:0000256" key="15">
    <source>
        <dbReference type="ARBA" id="ARBA00022840"/>
    </source>
</evidence>
<keyword evidence="19" id="KW-0325">Glycoprotein</keyword>
<dbReference type="Pfam" id="PF00069">
    <property type="entry name" value="Pkinase"/>
    <property type="match status" value="1"/>
</dbReference>
<feature type="binding site" evidence="22">
    <location>
        <position position="751"/>
    </location>
    <ligand>
        <name>ATP</name>
        <dbReference type="ChEBI" id="CHEBI:30616"/>
    </ligand>
</feature>
<dbReference type="EC" id="2.7.11.1" evidence="4"/>
<keyword evidence="11" id="KW-0732">Signal</keyword>
<evidence type="ECO:0000313" key="26">
    <source>
        <dbReference type="Proteomes" id="UP001443914"/>
    </source>
</evidence>
<dbReference type="Proteomes" id="UP001443914">
    <property type="component" value="Unassembled WGS sequence"/>
</dbReference>
<evidence type="ECO:0000256" key="3">
    <source>
        <dbReference type="ARBA" id="ARBA00008684"/>
    </source>
</evidence>
<evidence type="ECO:0000256" key="13">
    <source>
        <dbReference type="ARBA" id="ARBA00022741"/>
    </source>
</evidence>
<keyword evidence="9" id="KW-0808">Transferase</keyword>
<dbReference type="FunFam" id="3.80.10.10:FF:000565">
    <property type="entry name" value="Leucine-rich repeat receptor-like kinase protein FLORAL ORGAN NUMBER1"/>
    <property type="match status" value="1"/>
</dbReference>
<keyword evidence="10 23" id="KW-0812">Transmembrane</keyword>
<evidence type="ECO:0000256" key="19">
    <source>
        <dbReference type="ARBA" id="ARBA00023180"/>
    </source>
</evidence>
<dbReference type="PANTHER" id="PTHR48053">
    <property type="entry name" value="LEUCINE RICH REPEAT FAMILY PROTEIN, EXPRESSED"/>
    <property type="match status" value="1"/>
</dbReference>
<evidence type="ECO:0000256" key="4">
    <source>
        <dbReference type="ARBA" id="ARBA00012513"/>
    </source>
</evidence>
<proteinExistence type="inferred from homology"/>
<keyword evidence="18" id="KW-0675">Receptor</keyword>
<dbReference type="InterPro" id="IPR003591">
    <property type="entry name" value="Leu-rich_rpt_typical-subtyp"/>
</dbReference>
<dbReference type="Gene3D" id="3.30.200.20">
    <property type="entry name" value="Phosphorylase Kinase, domain 1"/>
    <property type="match status" value="1"/>
</dbReference>
<dbReference type="Pfam" id="PF08263">
    <property type="entry name" value="LRRNT_2"/>
    <property type="match status" value="1"/>
</dbReference>